<evidence type="ECO:0000313" key="2">
    <source>
        <dbReference type="EMBL" id="GMI21003.1"/>
    </source>
</evidence>
<sequence length="410" mass="43309">MSSSTSLSIDVACTSPYQEVPDPAETSSPLIPSPTHPPPPSARLPVLSLLSMFSFCFCNGMMLSGYFLIVLPLESSRIDPSAKAVYLGLFIALAGLTQLVCPLAGQLSDECTSALGRRRPFMVLGGFGGVAFLGVQLYASLRGLWGLYAIGFAMAMVSLNVIFSAMVGLVPDKVPAGQVGAANGLQAVLSVTGALAGFGYFVFFLKGDPPSLADGGSAEADPPPTGGEIAGMYLLYMSLVFLTISITALTTRETPLPVSPGEPRRMFAPLDWASVRSGYSLSPTLHHDFFWVTVSRTLYYMGVSAQTFFLYYLKDVIQMSDPCGYLAMDSALAIDTLPNPQEAAKFLGIWGVASFLGTALGPMLGGPALYFVGATDTPGTYSVRGYALLLGLSVVYFVAAALVLRKVRKG</sequence>
<dbReference type="Gene3D" id="1.20.1250.20">
    <property type="entry name" value="MFS general substrate transporter like domains"/>
    <property type="match status" value="1"/>
</dbReference>
<keyword evidence="1" id="KW-0812">Transmembrane</keyword>
<dbReference type="PANTHER" id="PTHR23528:SF1">
    <property type="entry name" value="MAJOR FACILITATOR SUPERFAMILY (MFS) PROFILE DOMAIN-CONTAINING PROTEIN"/>
    <property type="match status" value="1"/>
</dbReference>
<keyword evidence="1" id="KW-0472">Membrane</keyword>
<organism evidence="2 3">
    <name type="scientific">Tetraparma gracilis</name>
    <dbReference type="NCBI Taxonomy" id="2962635"/>
    <lineage>
        <taxon>Eukaryota</taxon>
        <taxon>Sar</taxon>
        <taxon>Stramenopiles</taxon>
        <taxon>Ochrophyta</taxon>
        <taxon>Bolidophyceae</taxon>
        <taxon>Parmales</taxon>
        <taxon>Triparmaceae</taxon>
        <taxon>Tetraparma</taxon>
    </lineage>
</organism>
<name>A0ABQ6M7C4_9STRA</name>
<proteinExistence type="predicted"/>
<dbReference type="Proteomes" id="UP001165060">
    <property type="component" value="Unassembled WGS sequence"/>
</dbReference>
<dbReference type="SUPFAM" id="SSF103473">
    <property type="entry name" value="MFS general substrate transporter"/>
    <property type="match status" value="1"/>
</dbReference>
<dbReference type="Pfam" id="PF07690">
    <property type="entry name" value="MFS_1"/>
    <property type="match status" value="1"/>
</dbReference>
<feature type="transmembrane region" description="Helical" evidence="1">
    <location>
        <begin position="230"/>
        <end position="249"/>
    </location>
</feature>
<evidence type="ECO:0000313" key="3">
    <source>
        <dbReference type="Proteomes" id="UP001165060"/>
    </source>
</evidence>
<keyword evidence="3" id="KW-1185">Reference proteome</keyword>
<dbReference type="InterPro" id="IPR036259">
    <property type="entry name" value="MFS_trans_sf"/>
</dbReference>
<feature type="transmembrane region" description="Helical" evidence="1">
    <location>
        <begin position="145"/>
        <end position="170"/>
    </location>
</feature>
<dbReference type="InterPro" id="IPR011701">
    <property type="entry name" value="MFS"/>
</dbReference>
<dbReference type="PANTHER" id="PTHR23528">
    <property type="match status" value="1"/>
</dbReference>
<feature type="transmembrane region" description="Helical" evidence="1">
    <location>
        <begin position="347"/>
        <end position="373"/>
    </location>
</feature>
<feature type="transmembrane region" description="Helical" evidence="1">
    <location>
        <begin position="120"/>
        <end position="139"/>
    </location>
</feature>
<reference evidence="2 3" key="1">
    <citation type="journal article" date="2023" name="Commun. Biol.">
        <title>Genome analysis of Parmales, the sister group of diatoms, reveals the evolutionary specialization of diatoms from phago-mixotrophs to photoautotrophs.</title>
        <authorList>
            <person name="Ban H."/>
            <person name="Sato S."/>
            <person name="Yoshikawa S."/>
            <person name="Yamada K."/>
            <person name="Nakamura Y."/>
            <person name="Ichinomiya M."/>
            <person name="Sato N."/>
            <person name="Blanc-Mathieu R."/>
            <person name="Endo H."/>
            <person name="Kuwata A."/>
            <person name="Ogata H."/>
        </authorList>
    </citation>
    <scope>NUCLEOTIDE SEQUENCE [LARGE SCALE GENOMIC DNA]</scope>
</reference>
<feature type="transmembrane region" description="Helical" evidence="1">
    <location>
        <begin position="182"/>
        <end position="203"/>
    </location>
</feature>
<protein>
    <submittedName>
        <fullName evidence="2">Uncharacterized protein</fullName>
    </submittedName>
</protein>
<feature type="transmembrane region" description="Helical" evidence="1">
    <location>
        <begin position="46"/>
        <end position="73"/>
    </location>
</feature>
<comment type="caution">
    <text evidence="2">The sequence shown here is derived from an EMBL/GenBank/DDBJ whole genome shotgun (WGS) entry which is preliminary data.</text>
</comment>
<feature type="transmembrane region" description="Helical" evidence="1">
    <location>
        <begin position="85"/>
        <end position="108"/>
    </location>
</feature>
<dbReference type="EMBL" id="BRYB01000034">
    <property type="protein sequence ID" value="GMI21003.1"/>
    <property type="molecule type" value="Genomic_DNA"/>
</dbReference>
<gene>
    <name evidence="2" type="ORF">TeGR_g7396</name>
</gene>
<evidence type="ECO:0000256" key="1">
    <source>
        <dbReference type="SAM" id="Phobius"/>
    </source>
</evidence>
<accession>A0ABQ6M7C4</accession>
<feature type="transmembrane region" description="Helical" evidence="1">
    <location>
        <begin position="385"/>
        <end position="404"/>
    </location>
</feature>
<keyword evidence="1" id="KW-1133">Transmembrane helix</keyword>